<dbReference type="Gene3D" id="2.130.10.10">
    <property type="entry name" value="YVTN repeat-like/Quinoprotein amine dehydrogenase"/>
    <property type="match status" value="2"/>
</dbReference>
<organism evidence="8 9">
    <name type="scientific">Stichopus japonicus</name>
    <name type="common">Sea cucumber</name>
    <dbReference type="NCBI Taxonomy" id="307972"/>
    <lineage>
        <taxon>Eukaryota</taxon>
        <taxon>Metazoa</taxon>
        <taxon>Echinodermata</taxon>
        <taxon>Eleutherozoa</taxon>
        <taxon>Echinozoa</taxon>
        <taxon>Holothuroidea</taxon>
        <taxon>Aspidochirotacea</taxon>
        <taxon>Aspidochirotida</taxon>
        <taxon>Stichopodidae</taxon>
        <taxon>Apostichopus</taxon>
    </lineage>
</organism>
<dbReference type="STRING" id="307972.A0A2G8KD41"/>
<keyword evidence="5" id="KW-0175">Coiled coil</keyword>
<feature type="compositionally biased region" description="Basic and acidic residues" evidence="6">
    <location>
        <begin position="668"/>
        <end position="677"/>
    </location>
</feature>
<keyword evidence="1 3" id="KW-0853">WD repeat</keyword>
<dbReference type="PROSITE" id="PS50082">
    <property type="entry name" value="WD_REPEATS_2"/>
    <property type="match status" value="2"/>
</dbReference>
<gene>
    <name evidence="8" type="ORF">BSL78_17231</name>
</gene>
<dbReference type="InterPro" id="IPR015943">
    <property type="entry name" value="WD40/YVTN_repeat-like_dom_sf"/>
</dbReference>
<evidence type="ECO:0000256" key="1">
    <source>
        <dbReference type="ARBA" id="ARBA00022574"/>
    </source>
</evidence>
<dbReference type="Pfam" id="PF00400">
    <property type="entry name" value="WD40"/>
    <property type="match status" value="2"/>
</dbReference>
<comment type="caution">
    <text evidence="8">The sequence shown here is derived from an EMBL/GenBank/DDBJ whole genome shotgun (WGS) entry which is preliminary data.</text>
</comment>
<dbReference type="Pfam" id="PF08953">
    <property type="entry name" value="DUF1899"/>
    <property type="match status" value="1"/>
</dbReference>
<dbReference type="InterPro" id="IPR036322">
    <property type="entry name" value="WD40_repeat_dom_sf"/>
</dbReference>
<keyword evidence="2 4" id="KW-0677">Repeat</keyword>
<dbReference type="EMBL" id="MRZV01000677">
    <property type="protein sequence ID" value="PIK45892.1"/>
    <property type="molecule type" value="Genomic_DNA"/>
</dbReference>
<dbReference type="PROSITE" id="PS50294">
    <property type="entry name" value="WD_REPEATS_REGION"/>
    <property type="match status" value="1"/>
</dbReference>
<feature type="compositionally biased region" description="Low complexity" evidence="6">
    <location>
        <begin position="683"/>
        <end position="696"/>
    </location>
</feature>
<dbReference type="PANTHER" id="PTHR10856">
    <property type="entry name" value="CORONIN"/>
    <property type="match status" value="1"/>
</dbReference>
<dbReference type="InterPro" id="IPR015505">
    <property type="entry name" value="Coronin"/>
</dbReference>
<feature type="repeat" description="WD" evidence="3">
    <location>
        <begin position="83"/>
        <end position="125"/>
    </location>
</feature>
<dbReference type="PROSITE" id="PS00678">
    <property type="entry name" value="WD_REPEATS_1"/>
    <property type="match status" value="1"/>
</dbReference>
<accession>A0A2G8KD41</accession>
<evidence type="ECO:0000256" key="6">
    <source>
        <dbReference type="SAM" id="MobiDB-lite"/>
    </source>
</evidence>
<feature type="compositionally biased region" description="Basic and acidic residues" evidence="6">
    <location>
        <begin position="468"/>
        <end position="511"/>
    </location>
</feature>
<dbReference type="SMART" id="SM01167">
    <property type="entry name" value="DUF1900"/>
    <property type="match status" value="1"/>
</dbReference>
<evidence type="ECO:0000259" key="7">
    <source>
        <dbReference type="SMART" id="SM01166"/>
    </source>
</evidence>
<evidence type="ECO:0000256" key="3">
    <source>
        <dbReference type="PROSITE-ProRule" id="PRU00221"/>
    </source>
</evidence>
<dbReference type="Proteomes" id="UP000230750">
    <property type="component" value="Unassembled WGS sequence"/>
</dbReference>
<protein>
    <recommendedName>
        <fullName evidence="4">Coronin</fullName>
    </recommendedName>
</protein>
<dbReference type="OrthoDB" id="1850764at2759"/>
<dbReference type="SMART" id="SM00320">
    <property type="entry name" value="WD40"/>
    <property type="match status" value="2"/>
</dbReference>
<evidence type="ECO:0000256" key="5">
    <source>
        <dbReference type="SAM" id="Coils"/>
    </source>
</evidence>
<feature type="domain" description="DUF1899" evidence="7">
    <location>
        <begin position="9"/>
        <end position="74"/>
    </location>
</feature>
<dbReference type="SMART" id="SM01166">
    <property type="entry name" value="DUF1899"/>
    <property type="match status" value="1"/>
</dbReference>
<dbReference type="PANTHER" id="PTHR10856:SF44">
    <property type="entry name" value="CORONIN"/>
    <property type="match status" value="1"/>
</dbReference>
<dbReference type="AlphaFoldDB" id="A0A2G8KD41"/>
<dbReference type="GO" id="GO:0051015">
    <property type="term" value="F:actin filament binding"/>
    <property type="evidence" value="ECO:0007669"/>
    <property type="project" value="TreeGrafter"/>
</dbReference>
<feature type="coiled-coil region" evidence="5">
    <location>
        <begin position="709"/>
        <end position="750"/>
    </location>
</feature>
<feature type="region of interest" description="Disordered" evidence="6">
    <location>
        <begin position="435"/>
        <end position="708"/>
    </location>
</feature>
<sequence>MKDVKDMPGFKVRYSKFRHVYGQPFRKEQCYESIVMSKNTADGNYCAVNPKYLAIVTESGGGGSFIVVPIEHCGRIDPNYPRVCGHSSSVLDLKWYPFDDNIIASCSEDGSVIIWEIPETNMEENLTEHLVKLRGHGRKCGVIEWHPTVLLSWLAQLLMESGIVTSQILNKRLLPLNLVLQTKINLSNFFEGVVITVIVWNVEREEPITELLCGKTPVLSISFNWDGSLLAASSKDKKLRIFDPRTGDILQEGVCHAGTRSTRCAFVGDTEMLITVGTTRGSERELSLWNQHDISAPIARLELGYGTGVLYPFVDHDSNVVFVAGKGDGNIRFYEVLESSPHLFELNQYASGNPQRGLGFMPKRGINTANCEIMRFYKVHANKNFVEPISMIVPRRYEALQKDLYPDTLSSEAALTASEWISGINRPPILVSLGGVSRKVRTQPPPSVPTPKAKEERYRGPPKTVSKPRTEQSSKVENHELKEEPVEVKKPRQELPSEPPLERKEELKELEQWDIIEEEVVTASTNDAVESMPPVSSGEDGMEVRPESNRSVNGTEQNRQSTLTGMEGSLSLSQRLARWENNKTKENGVPPKVQAKPEKRTRPRGESVNSPDRKPKAKVERSMSHDGKETIRIEMDDSISILPSKTSSLESHKPGGLVLSPGLTTSSKETDKDDITDRSTAITKTESVTSRSSSSKETNDLVTSKEMGADQIRKAYLRQKEEIKQLKSQLRLKDVRIRQLEKELEQYTASNC</sequence>
<evidence type="ECO:0000313" key="9">
    <source>
        <dbReference type="Proteomes" id="UP000230750"/>
    </source>
</evidence>
<evidence type="ECO:0000313" key="8">
    <source>
        <dbReference type="EMBL" id="PIK45892.1"/>
    </source>
</evidence>
<proteinExistence type="inferred from homology"/>
<feature type="compositionally biased region" description="Basic and acidic residues" evidence="6">
    <location>
        <begin position="577"/>
        <end position="586"/>
    </location>
</feature>
<dbReference type="Pfam" id="PF16300">
    <property type="entry name" value="WD40_4"/>
    <property type="match status" value="1"/>
</dbReference>
<dbReference type="InterPro" id="IPR001680">
    <property type="entry name" value="WD40_rpt"/>
</dbReference>
<keyword evidence="9" id="KW-1185">Reference proteome</keyword>
<feature type="repeat" description="WD" evidence="3">
    <location>
        <begin position="218"/>
        <end position="252"/>
    </location>
</feature>
<comment type="similarity">
    <text evidence="4">Belongs to the WD repeat coronin family.</text>
</comment>
<dbReference type="InterPro" id="IPR015048">
    <property type="entry name" value="DUF1899"/>
</dbReference>
<feature type="compositionally biased region" description="Polar residues" evidence="6">
    <location>
        <begin position="549"/>
        <end position="574"/>
    </location>
</feature>
<dbReference type="InterPro" id="IPR019775">
    <property type="entry name" value="WD40_repeat_CS"/>
</dbReference>
<feature type="compositionally biased region" description="Basic and acidic residues" evidence="6">
    <location>
        <begin position="595"/>
        <end position="635"/>
    </location>
</feature>
<dbReference type="SUPFAM" id="SSF50978">
    <property type="entry name" value="WD40 repeat-like"/>
    <property type="match status" value="1"/>
</dbReference>
<name>A0A2G8KD41_STIJA</name>
<evidence type="ECO:0000256" key="2">
    <source>
        <dbReference type="ARBA" id="ARBA00022737"/>
    </source>
</evidence>
<reference evidence="8 9" key="1">
    <citation type="journal article" date="2017" name="PLoS Biol.">
        <title>The sea cucumber genome provides insights into morphological evolution and visceral regeneration.</title>
        <authorList>
            <person name="Zhang X."/>
            <person name="Sun L."/>
            <person name="Yuan J."/>
            <person name="Sun Y."/>
            <person name="Gao Y."/>
            <person name="Zhang L."/>
            <person name="Li S."/>
            <person name="Dai H."/>
            <person name="Hamel J.F."/>
            <person name="Liu C."/>
            <person name="Yu Y."/>
            <person name="Liu S."/>
            <person name="Lin W."/>
            <person name="Guo K."/>
            <person name="Jin S."/>
            <person name="Xu P."/>
            <person name="Storey K.B."/>
            <person name="Huan P."/>
            <person name="Zhang T."/>
            <person name="Zhou Y."/>
            <person name="Zhang J."/>
            <person name="Lin C."/>
            <person name="Li X."/>
            <person name="Xing L."/>
            <person name="Huo D."/>
            <person name="Sun M."/>
            <person name="Wang L."/>
            <person name="Mercier A."/>
            <person name="Li F."/>
            <person name="Yang H."/>
            <person name="Xiang J."/>
        </authorList>
    </citation>
    <scope>NUCLEOTIDE SEQUENCE [LARGE SCALE GENOMIC DNA]</scope>
    <source>
        <strain evidence="8">Shaxun</strain>
        <tissue evidence="8">Muscle</tissue>
    </source>
</reference>
<evidence type="ECO:0000256" key="4">
    <source>
        <dbReference type="RuleBase" id="RU280818"/>
    </source>
</evidence>